<keyword evidence="6" id="KW-0547">Nucleotide-binding</keyword>
<dbReference type="InterPro" id="IPR000700">
    <property type="entry name" value="PAS-assoc_C"/>
</dbReference>
<dbReference type="InterPro" id="IPR036097">
    <property type="entry name" value="HisK_dim/P_sf"/>
</dbReference>
<dbReference type="Gene3D" id="1.10.287.130">
    <property type="match status" value="1"/>
</dbReference>
<dbReference type="InterPro" id="IPR035965">
    <property type="entry name" value="PAS-like_dom_sf"/>
</dbReference>
<dbReference type="AlphaFoldDB" id="X5MNT5"/>
<dbReference type="SMART" id="SM00387">
    <property type="entry name" value="HATPase_c"/>
    <property type="match status" value="1"/>
</dbReference>
<dbReference type="SUPFAM" id="SSF55785">
    <property type="entry name" value="PYP-like sensor domain (PAS domain)"/>
    <property type="match status" value="3"/>
</dbReference>
<comment type="catalytic activity">
    <reaction evidence="1">
        <text>ATP + protein L-histidine = ADP + protein N-phospho-L-histidine.</text>
        <dbReference type="EC" id="2.7.13.3"/>
    </reaction>
</comment>
<dbReference type="SMART" id="SM00091">
    <property type="entry name" value="PAS"/>
    <property type="match status" value="3"/>
</dbReference>
<dbReference type="InterPro" id="IPR000014">
    <property type="entry name" value="PAS"/>
</dbReference>
<dbReference type="NCBIfam" id="TIGR00229">
    <property type="entry name" value="sensory_box"/>
    <property type="match status" value="2"/>
</dbReference>
<dbReference type="PANTHER" id="PTHR43711">
    <property type="entry name" value="TWO-COMPONENT HISTIDINE KINASE"/>
    <property type="match status" value="1"/>
</dbReference>
<dbReference type="InterPro" id="IPR013656">
    <property type="entry name" value="PAS_4"/>
</dbReference>
<accession>X5MNT5</accession>
<evidence type="ECO:0000256" key="2">
    <source>
        <dbReference type="ARBA" id="ARBA00004370"/>
    </source>
</evidence>
<evidence type="ECO:0000259" key="12">
    <source>
        <dbReference type="PROSITE" id="PS50112"/>
    </source>
</evidence>
<evidence type="ECO:0000313" key="14">
    <source>
        <dbReference type="EMBL" id="CDO60391.1"/>
    </source>
</evidence>
<comment type="subcellular location">
    <subcellularLocation>
        <location evidence="2">Membrane</location>
    </subcellularLocation>
</comment>
<dbReference type="PROSITE" id="PS50112">
    <property type="entry name" value="PAS"/>
    <property type="match status" value="2"/>
</dbReference>
<dbReference type="Pfam" id="PF08448">
    <property type="entry name" value="PAS_4"/>
    <property type="match status" value="1"/>
</dbReference>
<gene>
    <name evidence="14" type="ORF">BN1012_Phect2178</name>
</gene>
<dbReference type="Pfam" id="PF00512">
    <property type="entry name" value="HisKA"/>
    <property type="match status" value="1"/>
</dbReference>
<dbReference type="Proteomes" id="UP000032160">
    <property type="component" value="Chromosome I"/>
</dbReference>
<dbReference type="PROSITE" id="PS50113">
    <property type="entry name" value="PAC"/>
    <property type="match status" value="3"/>
</dbReference>
<reference evidence="14 15" key="1">
    <citation type="journal article" date="2014" name="Front. Genet.">
        <title>Genome and metabolic network of "Candidatus Phaeomarinobacter ectocarpi" Ec32, a new candidate genus of Alphaproteobacteria frequently associated with brown algae.</title>
        <authorList>
            <person name="Dittami S.M."/>
            <person name="Barbeyron T."/>
            <person name="Boyen C."/>
            <person name="Cambefort J."/>
            <person name="Collet G."/>
            <person name="Delage L."/>
            <person name="Gobet A."/>
            <person name="Groisillier A."/>
            <person name="Leblanc C."/>
            <person name="Michel G."/>
            <person name="Scornet D."/>
            <person name="Siegel A."/>
            <person name="Tapia J.E."/>
            <person name="Tonon T."/>
        </authorList>
    </citation>
    <scope>NUCLEOTIDE SEQUENCE [LARGE SCALE GENOMIC DNA]</scope>
    <source>
        <strain evidence="14 15">Ec32</strain>
    </source>
</reference>
<dbReference type="InterPro" id="IPR036890">
    <property type="entry name" value="HATPase_C_sf"/>
</dbReference>
<dbReference type="STRING" id="1458461.BN1012_Phect2178"/>
<evidence type="ECO:0000256" key="5">
    <source>
        <dbReference type="ARBA" id="ARBA00022679"/>
    </source>
</evidence>
<keyword evidence="9" id="KW-0902">Two-component regulatory system</keyword>
<evidence type="ECO:0000256" key="6">
    <source>
        <dbReference type="ARBA" id="ARBA00022741"/>
    </source>
</evidence>
<dbReference type="Gene3D" id="3.30.565.10">
    <property type="entry name" value="Histidine kinase-like ATPase, C-terminal domain"/>
    <property type="match status" value="1"/>
</dbReference>
<dbReference type="GO" id="GO:0005524">
    <property type="term" value="F:ATP binding"/>
    <property type="evidence" value="ECO:0007669"/>
    <property type="project" value="UniProtKB-KW"/>
</dbReference>
<keyword evidence="7 14" id="KW-0418">Kinase</keyword>
<evidence type="ECO:0000256" key="8">
    <source>
        <dbReference type="ARBA" id="ARBA00022840"/>
    </source>
</evidence>
<dbReference type="SMART" id="SM00086">
    <property type="entry name" value="PAC"/>
    <property type="match status" value="3"/>
</dbReference>
<keyword evidence="5" id="KW-0808">Transferase</keyword>
<evidence type="ECO:0000256" key="3">
    <source>
        <dbReference type="ARBA" id="ARBA00012438"/>
    </source>
</evidence>
<dbReference type="SUPFAM" id="SSF47384">
    <property type="entry name" value="Homodimeric domain of signal transducing histidine kinase"/>
    <property type="match status" value="1"/>
</dbReference>
<dbReference type="CDD" id="cd00082">
    <property type="entry name" value="HisKA"/>
    <property type="match status" value="1"/>
</dbReference>
<evidence type="ECO:0000313" key="15">
    <source>
        <dbReference type="Proteomes" id="UP000032160"/>
    </source>
</evidence>
<protein>
    <recommendedName>
        <fullName evidence="3">histidine kinase</fullName>
        <ecNumber evidence="3">2.7.13.3</ecNumber>
    </recommendedName>
</protein>
<dbReference type="PATRIC" id="fig|1458461.3.peg.2183"/>
<dbReference type="InterPro" id="IPR003594">
    <property type="entry name" value="HATPase_dom"/>
</dbReference>
<dbReference type="InterPro" id="IPR005467">
    <property type="entry name" value="His_kinase_dom"/>
</dbReference>
<evidence type="ECO:0000256" key="9">
    <source>
        <dbReference type="ARBA" id="ARBA00023012"/>
    </source>
</evidence>
<organism evidence="14 15">
    <name type="scientific">Candidatus Phaeomarinibacter ectocarpi</name>
    <dbReference type="NCBI Taxonomy" id="1458461"/>
    <lineage>
        <taxon>Bacteria</taxon>
        <taxon>Pseudomonadati</taxon>
        <taxon>Pseudomonadota</taxon>
        <taxon>Alphaproteobacteria</taxon>
        <taxon>Hyphomicrobiales</taxon>
        <taxon>Parvibaculaceae</taxon>
        <taxon>Candidatus Phaeomarinibacter</taxon>
    </lineage>
</organism>
<dbReference type="OrthoDB" id="9801651at2"/>
<keyword evidence="4" id="KW-0597">Phosphoprotein</keyword>
<feature type="domain" description="PAS" evidence="12">
    <location>
        <begin position="24"/>
        <end position="93"/>
    </location>
</feature>
<dbReference type="PROSITE" id="PS50109">
    <property type="entry name" value="HIS_KIN"/>
    <property type="match status" value="1"/>
</dbReference>
<feature type="domain" description="PAC" evidence="13">
    <location>
        <begin position="217"/>
        <end position="269"/>
    </location>
</feature>
<evidence type="ECO:0000256" key="7">
    <source>
        <dbReference type="ARBA" id="ARBA00022777"/>
    </source>
</evidence>
<dbReference type="Gene3D" id="2.10.70.100">
    <property type="match status" value="1"/>
</dbReference>
<dbReference type="Pfam" id="PF02518">
    <property type="entry name" value="HATPase_c"/>
    <property type="match status" value="1"/>
</dbReference>
<dbReference type="GO" id="GO:0016020">
    <property type="term" value="C:membrane"/>
    <property type="evidence" value="ECO:0007669"/>
    <property type="project" value="UniProtKB-SubCell"/>
</dbReference>
<feature type="domain" description="Histidine kinase" evidence="11">
    <location>
        <begin position="413"/>
        <end position="635"/>
    </location>
</feature>
<keyword evidence="10" id="KW-0472">Membrane</keyword>
<keyword evidence="15" id="KW-1185">Reference proteome</keyword>
<dbReference type="RefSeq" id="WP_052534443.1">
    <property type="nucleotide sequence ID" value="NZ_HG966617.1"/>
</dbReference>
<dbReference type="GO" id="GO:0000155">
    <property type="term" value="F:phosphorelay sensor kinase activity"/>
    <property type="evidence" value="ECO:0007669"/>
    <property type="project" value="InterPro"/>
</dbReference>
<dbReference type="InterPro" id="IPR013655">
    <property type="entry name" value="PAS_fold_3"/>
</dbReference>
<dbReference type="KEGG" id="pect:BN1012_Phect2178"/>
<dbReference type="InterPro" id="IPR050736">
    <property type="entry name" value="Sensor_HK_Regulatory"/>
</dbReference>
<feature type="domain" description="PAS" evidence="12">
    <location>
        <begin position="270"/>
        <end position="340"/>
    </location>
</feature>
<dbReference type="Pfam" id="PF08447">
    <property type="entry name" value="PAS_3"/>
    <property type="match status" value="2"/>
</dbReference>
<sequence>MSQDIETKGGLTPGSLRFNQPDAPDGFFRAVVENAADMISVIDQDGVFIYACPKAAETFGYEHGSIDKLTEDNFHPDDYDAMFADFTDLVVNGGRRHLADHRMSNGRGGWIWIQTHAINLVDDPRVKGIVMVSRDITVQKQREEQIRNAENAIGFGHWRWDDGDVGPYWSDGLYSILGLKREQCDPDMQWVSDRIADEDREAIAQESIQALVNGESFSRIVSMRHEDGSFRRLMITGHVERDQFGKPTSLVGVTQDVTVLERANKAIRNSEQEFRLLAEHSTDVISRYDVEGKPVYVSPSVERVLGYPPEVSLTQSWDEFTHPQDRKHVATEIVGMFKDHQTRRVSYRMMASSGEYLWLESAITPLVDDRGEYQGMVTCTRDITEQKTREQELMAAREHAEQANLTKSRFLANMSHELRTPLNAILGFSEMMTQEIFGPMGNTQYGEYAELIHESGSHLLSLISDILDMSKIEAGKYELSFESVAVVPALKKAARMVQTRVGEGELELLLQLDGIEDCHVHADERALTQILLNILSNAVKFTPAGGRITLSAVRAAHGRIAISVRDTGVGIEAQDLERVLNPFEQVVRHAELASQGTGLGLPLVRALVDMQDGEFDIKSTPGRGTTVTIAIPDADAVDNDVQKSA</sequence>
<evidence type="ECO:0000256" key="4">
    <source>
        <dbReference type="ARBA" id="ARBA00022553"/>
    </source>
</evidence>
<keyword evidence="8" id="KW-0067">ATP-binding</keyword>
<feature type="domain" description="PAC" evidence="13">
    <location>
        <begin position="97"/>
        <end position="148"/>
    </location>
</feature>
<dbReference type="SMART" id="SM00388">
    <property type="entry name" value="HisKA"/>
    <property type="match status" value="1"/>
</dbReference>
<proteinExistence type="predicted"/>
<evidence type="ECO:0000259" key="11">
    <source>
        <dbReference type="PROSITE" id="PS50109"/>
    </source>
</evidence>
<dbReference type="HOGENOM" id="CLU_424352_0_0_5"/>
<evidence type="ECO:0000259" key="13">
    <source>
        <dbReference type="PROSITE" id="PS50113"/>
    </source>
</evidence>
<dbReference type="CDD" id="cd00130">
    <property type="entry name" value="PAS"/>
    <property type="match status" value="3"/>
</dbReference>
<dbReference type="FunFam" id="1.10.287.130:FF:000038">
    <property type="entry name" value="Sensory transduction histidine kinase"/>
    <property type="match status" value="1"/>
</dbReference>
<dbReference type="InterPro" id="IPR003661">
    <property type="entry name" value="HisK_dim/P_dom"/>
</dbReference>
<name>X5MNT5_9HYPH</name>
<dbReference type="EC" id="2.7.13.3" evidence="3"/>
<dbReference type="InterPro" id="IPR001610">
    <property type="entry name" value="PAC"/>
</dbReference>
<dbReference type="EMBL" id="HG966617">
    <property type="protein sequence ID" value="CDO60391.1"/>
    <property type="molecule type" value="Genomic_DNA"/>
</dbReference>
<dbReference type="SUPFAM" id="SSF55874">
    <property type="entry name" value="ATPase domain of HSP90 chaperone/DNA topoisomerase II/histidine kinase"/>
    <property type="match status" value="1"/>
</dbReference>
<dbReference type="PANTHER" id="PTHR43711:SF26">
    <property type="entry name" value="SENSOR HISTIDINE KINASE RCSC"/>
    <property type="match status" value="1"/>
</dbReference>
<evidence type="ECO:0000256" key="1">
    <source>
        <dbReference type="ARBA" id="ARBA00000085"/>
    </source>
</evidence>
<dbReference type="InterPro" id="IPR004358">
    <property type="entry name" value="Sig_transdc_His_kin-like_C"/>
</dbReference>
<dbReference type="PRINTS" id="PR00344">
    <property type="entry name" value="BCTRLSENSOR"/>
</dbReference>
<dbReference type="Gene3D" id="3.30.450.20">
    <property type="entry name" value="PAS domain"/>
    <property type="match status" value="3"/>
</dbReference>
<feature type="domain" description="PAC" evidence="13">
    <location>
        <begin position="343"/>
        <end position="395"/>
    </location>
</feature>
<evidence type="ECO:0000256" key="10">
    <source>
        <dbReference type="ARBA" id="ARBA00023136"/>
    </source>
</evidence>